<reference evidence="2 3" key="2">
    <citation type="submission" date="2022-06" db="EMBL/GenBank/DDBJ databases">
        <title>Genomic Encyclopedia of Type Strains, Phase I: the one thousand microbial genomes (KMG-I) project.</title>
        <authorList>
            <person name="Kyrpides N."/>
        </authorList>
    </citation>
    <scope>NUCLEOTIDE SEQUENCE [LARGE SCALE GENOMIC DNA]</scope>
    <source>
        <strain evidence="2 3">DSM 43889</strain>
    </source>
</reference>
<proteinExistence type="predicted"/>
<gene>
    <name evidence="2" type="ORF">G443_004240</name>
</gene>
<evidence type="ECO:0000313" key="3">
    <source>
        <dbReference type="Proteomes" id="UP000791080"/>
    </source>
</evidence>
<reference evidence="2 3" key="1">
    <citation type="submission" date="2013-07" db="EMBL/GenBank/DDBJ databases">
        <authorList>
            <consortium name="DOE Joint Genome Institute"/>
            <person name="Reeve W."/>
            <person name="Huntemann M."/>
            <person name="Han J."/>
            <person name="Chen A."/>
            <person name="Kyrpides N."/>
            <person name="Mavromatis K."/>
            <person name="Markowitz V."/>
            <person name="Palaniappan K."/>
            <person name="Ivanova N."/>
            <person name="Schaumberg A."/>
            <person name="Pati A."/>
            <person name="Liolios K."/>
            <person name="Nordberg H.P."/>
            <person name="Cantor M.N."/>
            <person name="Hua S.X."/>
            <person name="Woyke T."/>
        </authorList>
    </citation>
    <scope>NUCLEOTIDE SEQUENCE [LARGE SCALE GENOMIC DNA]</scope>
    <source>
        <strain evidence="2 3">DSM 43889</strain>
    </source>
</reference>
<sequence length="51" mass="5693">MLREAYQMLPILPDRRAVLLTLRRPTTLPMPPSTADTVSGPGDSLDERTNQ</sequence>
<comment type="caution">
    <text evidence="2">The sequence shown here is derived from an EMBL/GenBank/DDBJ whole genome shotgun (WGS) entry which is preliminary data.</text>
</comment>
<organism evidence="2 3">
    <name type="scientific">Actinoalloteichus caeruleus DSM 43889</name>
    <dbReference type="NCBI Taxonomy" id="1120930"/>
    <lineage>
        <taxon>Bacteria</taxon>
        <taxon>Bacillati</taxon>
        <taxon>Actinomycetota</taxon>
        <taxon>Actinomycetes</taxon>
        <taxon>Pseudonocardiales</taxon>
        <taxon>Pseudonocardiaceae</taxon>
        <taxon>Actinoalloteichus</taxon>
        <taxon>Actinoalloteichus cyanogriseus</taxon>
    </lineage>
</organism>
<evidence type="ECO:0000256" key="1">
    <source>
        <dbReference type="SAM" id="MobiDB-lite"/>
    </source>
</evidence>
<feature type="region of interest" description="Disordered" evidence="1">
    <location>
        <begin position="23"/>
        <end position="51"/>
    </location>
</feature>
<accession>A0ABT1JN63</accession>
<evidence type="ECO:0000313" key="2">
    <source>
        <dbReference type="EMBL" id="MCP2333970.1"/>
    </source>
</evidence>
<protein>
    <submittedName>
        <fullName evidence="2">Uncharacterized protein</fullName>
    </submittedName>
</protein>
<dbReference type="Proteomes" id="UP000791080">
    <property type="component" value="Unassembled WGS sequence"/>
</dbReference>
<dbReference type="EMBL" id="AUBJ02000001">
    <property type="protein sequence ID" value="MCP2333970.1"/>
    <property type="molecule type" value="Genomic_DNA"/>
</dbReference>
<name>A0ABT1JN63_ACTCY</name>
<keyword evidence="3" id="KW-1185">Reference proteome</keyword>